<dbReference type="AlphaFoldDB" id="A0A3E5HJ73"/>
<name>A0A3E5HJ73_BIFPS</name>
<evidence type="ECO:0000313" key="1">
    <source>
        <dbReference type="EMBL" id="RGP01760.1"/>
    </source>
</evidence>
<evidence type="ECO:0000313" key="2">
    <source>
        <dbReference type="Proteomes" id="UP000261031"/>
    </source>
</evidence>
<dbReference type="Proteomes" id="UP000261031">
    <property type="component" value="Unassembled WGS sequence"/>
</dbReference>
<organism evidence="1 2">
    <name type="scientific">Bifidobacterium pseudocatenulatum</name>
    <dbReference type="NCBI Taxonomy" id="28026"/>
    <lineage>
        <taxon>Bacteria</taxon>
        <taxon>Bacillati</taxon>
        <taxon>Actinomycetota</taxon>
        <taxon>Actinomycetes</taxon>
        <taxon>Bifidobacteriales</taxon>
        <taxon>Bifidobacteriaceae</taxon>
        <taxon>Bifidobacterium</taxon>
    </lineage>
</organism>
<proteinExistence type="predicted"/>
<dbReference type="EMBL" id="QSWD01000006">
    <property type="protein sequence ID" value="RGP01760.1"/>
    <property type="molecule type" value="Genomic_DNA"/>
</dbReference>
<reference evidence="1 2" key="1">
    <citation type="submission" date="2018-08" db="EMBL/GenBank/DDBJ databases">
        <title>A genome reference for cultivated species of the human gut microbiota.</title>
        <authorList>
            <person name="Zou Y."/>
            <person name="Xue W."/>
            <person name="Luo G."/>
        </authorList>
    </citation>
    <scope>NUCLEOTIDE SEQUENCE [LARGE SCALE GENOMIC DNA]</scope>
    <source>
        <strain evidence="1 2">OF05-12</strain>
    </source>
</reference>
<protein>
    <submittedName>
        <fullName evidence="1">Uncharacterized protein</fullName>
    </submittedName>
</protein>
<accession>A0A3E5HJ73</accession>
<sequence>MMSEEAMREEVAQAVEVAANKAAKEEISKLAEFESAIDETLASGYLDDTLTVTDADGVAQVLPVLDSEPISHLVEGLEAVGGSANVFVHTSAGVVALSVVEYKPNEEE</sequence>
<comment type="caution">
    <text evidence="1">The sequence shown here is derived from an EMBL/GenBank/DDBJ whole genome shotgun (WGS) entry which is preliminary data.</text>
</comment>
<gene>
    <name evidence="1" type="ORF">DXA79_08785</name>
</gene>